<dbReference type="Gene3D" id="3.90.210.10">
    <property type="entry name" value="Heat-Labile Enterotoxin, subunit A"/>
    <property type="match status" value="1"/>
</dbReference>
<organism evidence="6 7">
    <name type="scientific">Drechmeria coniospora</name>
    <name type="common">Nematophagous fungus</name>
    <name type="synonym">Meria coniospora</name>
    <dbReference type="NCBI Taxonomy" id="98403"/>
    <lineage>
        <taxon>Eukaryota</taxon>
        <taxon>Fungi</taxon>
        <taxon>Dikarya</taxon>
        <taxon>Ascomycota</taxon>
        <taxon>Pezizomycotina</taxon>
        <taxon>Sordariomycetes</taxon>
        <taxon>Hypocreomycetidae</taxon>
        <taxon>Hypocreales</taxon>
        <taxon>Ophiocordycipitaceae</taxon>
        <taxon>Drechmeria</taxon>
    </lineage>
</organism>
<evidence type="ECO:0000256" key="1">
    <source>
        <dbReference type="ARBA" id="ARBA00022656"/>
    </source>
</evidence>
<evidence type="ECO:0000256" key="4">
    <source>
        <dbReference type="ARBA" id="ARBA00023157"/>
    </source>
</evidence>
<evidence type="ECO:0000256" key="2">
    <source>
        <dbReference type="ARBA" id="ARBA00022729"/>
    </source>
</evidence>
<evidence type="ECO:0000313" key="6">
    <source>
        <dbReference type="EMBL" id="KYK59923.1"/>
    </source>
</evidence>
<dbReference type="Proteomes" id="UP000076580">
    <property type="component" value="Chromosome 01"/>
</dbReference>
<keyword evidence="3" id="KW-0843">Virulence</keyword>
<name>A0A151GS76_DRECN</name>
<comment type="caution">
    <text evidence="6">The sequence shown here is derived from an EMBL/GenBank/DDBJ whole genome shotgun (WGS) entry which is preliminary data.</text>
</comment>
<dbReference type="GeneID" id="63713700"/>
<dbReference type="InParanoid" id="A0A151GS76"/>
<evidence type="ECO:0000256" key="5">
    <source>
        <dbReference type="SAM" id="MobiDB-lite"/>
    </source>
</evidence>
<accession>A0A151GS76</accession>
<sequence>MEKSPFGTAFVSISHSPDISIDYTEYFGNKGFIYVIKPTANIIDAEKSRIRDNSLQQECLALGGVSWSQVHGWIPQERYEAWMRKSGNQRFMDELMPQVERTPDFQADRFRTSRLSTLTEIVDFSSRREAEAFMDRVGRNSDVGWTGSFPLPSDVVYNEKLRQKAAKKNKMAPGGDEEGPDAKQPKLEGDPGPSNEHCKRGENCGSRVLNQDNPEQARHRQLRPKPAGHGWKRAGRCIPSLANDGLDERSQQDALRDRFLALVDPEKYAFKSHTTDHAVLFLSLKNNYIVRCDGGDAVGSKLDLDTCAFAPIAEAKPVSSRR</sequence>
<protein>
    <submittedName>
        <fullName evidence="6">Uncharacterized protein</fullName>
    </submittedName>
</protein>
<evidence type="ECO:0000256" key="3">
    <source>
        <dbReference type="ARBA" id="ARBA00023026"/>
    </source>
</evidence>
<keyword evidence="7" id="KW-1185">Reference proteome</keyword>
<keyword evidence="2" id="KW-0732">Signal</keyword>
<dbReference type="InterPro" id="IPR001144">
    <property type="entry name" value="Enterotoxin_A"/>
</dbReference>
<keyword evidence="4" id="KW-1015">Disulfide bond</keyword>
<reference evidence="6 7" key="1">
    <citation type="journal article" date="2016" name="Sci. Rep.">
        <title>Insights into Adaptations to a Near-Obligate Nematode Endoparasitic Lifestyle from the Finished Genome of Drechmeria coniospora.</title>
        <authorList>
            <person name="Zhang L."/>
            <person name="Zhou Z."/>
            <person name="Guo Q."/>
            <person name="Fokkens L."/>
            <person name="Miskei M."/>
            <person name="Pocsi I."/>
            <person name="Zhang W."/>
            <person name="Chen M."/>
            <person name="Wang L."/>
            <person name="Sun Y."/>
            <person name="Donzelli B.G."/>
            <person name="Gibson D.M."/>
            <person name="Nelson D.R."/>
            <person name="Luo J.G."/>
            <person name="Rep M."/>
            <person name="Liu H."/>
            <person name="Yang S."/>
            <person name="Wang J."/>
            <person name="Krasnoff S.B."/>
            <person name="Xu Y."/>
            <person name="Molnar I."/>
            <person name="Lin M."/>
        </authorList>
    </citation>
    <scope>NUCLEOTIDE SEQUENCE [LARGE SCALE GENOMIC DNA]</scope>
    <source>
        <strain evidence="6 7">ARSEF 6962</strain>
    </source>
</reference>
<evidence type="ECO:0000313" key="7">
    <source>
        <dbReference type="Proteomes" id="UP000076580"/>
    </source>
</evidence>
<feature type="compositionally biased region" description="Basic and acidic residues" evidence="5">
    <location>
        <begin position="180"/>
        <end position="189"/>
    </location>
</feature>
<dbReference type="GO" id="GO:0090729">
    <property type="term" value="F:toxin activity"/>
    <property type="evidence" value="ECO:0007669"/>
    <property type="project" value="UniProtKB-KW"/>
</dbReference>
<gene>
    <name evidence="6" type="ORF">DCS_01057</name>
</gene>
<keyword evidence="1" id="KW-0800">Toxin</keyword>
<proteinExistence type="predicted"/>
<dbReference type="RefSeq" id="XP_040659275.1">
    <property type="nucleotide sequence ID" value="XM_040798392.1"/>
</dbReference>
<dbReference type="SUPFAM" id="SSF56399">
    <property type="entry name" value="ADP-ribosylation"/>
    <property type="match status" value="1"/>
</dbReference>
<feature type="region of interest" description="Disordered" evidence="5">
    <location>
        <begin position="164"/>
        <end position="234"/>
    </location>
</feature>
<dbReference type="EMBL" id="LAYC01000001">
    <property type="protein sequence ID" value="KYK59923.1"/>
    <property type="molecule type" value="Genomic_DNA"/>
</dbReference>
<dbReference type="Pfam" id="PF01375">
    <property type="entry name" value="Enterotoxin_a"/>
    <property type="match status" value="1"/>
</dbReference>
<dbReference type="AlphaFoldDB" id="A0A151GS76"/>